<sequence>MTPYQERLLELAIESESAAISLWWRIDEIGDDVFSAHLAAVVAMHNAQAASLAATAFAAQATVAVGSAIPVAVTDLRDRDINRLAKAATTVIEVARESPVPENIIGRLARAEPLKIASDTYQEQVASSELVEGWTRGMDADPCQLCQWWSREGRVWPKAHPFQRHTGCACVPIPVWRKEIQSTMYTRQRRTA</sequence>
<name>A0A448I7Q6_MYCCI</name>
<gene>
    <name evidence="1" type="ORF">NCTC10485_02806</name>
</gene>
<evidence type="ECO:0000313" key="1">
    <source>
        <dbReference type="EMBL" id="VEG48508.1"/>
    </source>
</evidence>
<accession>A0A448I7Q6</accession>
<keyword evidence="2" id="KW-1185">Reference proteome</keyword>
<proteinExistence type="predicted"/>
<protein>
    <submittedName>
        <fullName evidence="1">Uncharacterized protein</fullName>
    </submittedName>
</protein>
<dbReference type="RefSeq" id="WP_235666145.1">
    <property type="nucleotide sequence ID" value="NZ_AP022604.1"/>
</dbReference>
<dbReference type="EMBL" id="LR134355">
    <property type="protein sequence ID" value="VEG48508.1"/>
    <property type="molecule type" value="Genomic_DNA"/>
</dbReference>
<organism evidence="1 2">
    <name type="scientific">Mycolicibacterium chitae</name>
    <name type="common">Mycobacterium chitae</name>
    <dbReference type="NCBI Taxonomy" id="1792"/>
    <lineage>
        <taxon>Bacteria</taxon>
        <taxon>Bacillati</taxon>
        <taxon>Actinomycetota</taxon>
        <taxon>Actinomycetes</taxon>
        <taxon>Mycobacteriales</taxon>
        <taxon>Mycobacteriaceae</taxon>
        <taxon>Mycolicibacterium</taxon>
    </lineage>
</organism>
<dbReference type="Proteomes" id="UP000282551">
    <property type="component" value="Chromosome"/>
</dbReference>
<evidence type="ECO:0000313" key="2">
    <source>
        <dbReference type="Proteomes" id="UP000282551"/>
    </source>
</evidence>
<reference evidence="1 2" key="1">
    <citation type="submission" date="2018-12" db="EMBL/GenBank/DDBJ databases">
        <authorList>
            <consortium name="Pathogen Informatics"/>
        </authorList>
    </citation>
    <scope>NUCLEOTIDE SEQUENCE [LARGE SCALE GENOMIC DNA]</scope>
    <source>
        <strain evidence="1 2">NCTC10485</strain>
    </source>
</reference>
<dbReference type="AlphaFoldDB" id="A0A448I7Q6"/>